<evidence type="ECO:0000259" key="2">
    <source>
        <dbReference type="Pfam" id="PF00078"/>
    </source>
</evidence>
<protein>
    <recommendedName>
        <fullName evidence="2">Reverse transcriptase domain-containing protein</fullName>
    </recommendedName>
</protein>
<keyword evidence="4" id="KW-1185">Reference proteome</keyword>
<dbReference type="EMBL" id="CADCXV010001418">
    <property type="protein sequence ID" value="CAB0044271.1"/>
    <property type="molecule type" value="Genomic_DNA"/>
</dbReference>
<evidence type="ECO:0000313" key="3">
    <source>
        <dbReference type="EMBL" id="CAB0044271.1"/>
    </source>
</evidence>
<evidence type="ECO:0000313" key="4">
    <source>
        <dbReference type="Proteomes" id="UP000479190"/>
    </source>
</evidence>
<feature type="compositionally biased region" description="Basic and acidic residues" evidence="1">
    <location>
        <begin position="557"/>
        <end position="566"/>
    </location>
</feature>
<dbReference type="Proteomes" id="UP000479190">
    <property type="component" value="Unassembled WGS sequence"/>
</dbReference>
<dbReference type="PANTHER" id="PTHR19446">
    <property type="entry name" value="REVERSE TRANSCRIPTASES"/>
    <property type="match status" value="1"/>
</dbReference>
<sequence>MAMIHDSIQDICSGAPSWTGCLSATRDSGHAPTPTCPIKKVPQAHFQPNGFDQTIKTPSISNNQNKSTTKPTYSQMTQHFRYPTREEAIVLDSISGISVHSYTLASGSLIQPKNVRFVSRISMNRVCLYLSDKSHVLELSGKAVEVEGHRLIVRPLISQARRILISNVCPTITNEMIYEELEKLQVRPVSRISFVRSGPKTNGYEHVMCFRRQMHVKLDDCPKSLLVWKSNRMIPCITSTSPPRTSPVSYAVRKDTSPNFARILKLSTSFALRGLSHDPASTPTIADEIQFFNERFSFQEFNTALASKRESSASGMDGIGFDTIKSLSMKYKLLLLDIYNEMLSQASFPDSWRDVFMIFIGKPSGPGLRPISLTSCFCKLFETLVRNRLQWYAEIDGLKRRSCRGVPQGSVLSPLLYAIYVASVTEGLPACVHVSQFADDLAIFTVSGDSGCSITTLEHSISTLDQNLASRGYHLTSASSGATRRWTLWPELPPESPPASSPPVNFTDLAESFRRDCFTTSIAKCEADGLHKGKIYFDLFHRHEKVDSMVFRQKSPAIDDRDHKPNTEQPPQPGRVPAQEKHHRQPRVCLRLGGGEPKTTSSGNCGRYERQRRALWMELARLGLSAPLNAESIVAKPNLPACLALQHHRFLPKLQPSSLTSDCNLRTHAQPTHRLSPSPPFSLAHITILSIHQYNTNILLYYNHL</sequence>
<name>A0A6H5J9L2_9HYME</name>
<feature type="region of interest" description="Disordered" evidence="1">
    <location>
        <begin position="555"/>
        <end position="605"/>
    </location>
</feature>
<feature type="domain" description="Reverse transcriptase" evidence="2">
    <location>
        <begin position="400"/>
        <end position="475"/>
    </location>
</feature>
<dbReference type="OrthoDB" id="6730714at2759"/>
<accession>A0A6H5J9L2</accession>
<dbReference type="InterPro" id="IPR000477">
    <property type="entry name" value="RT_dom"/>
</dbReference>
<dbReference type="Pfam" id="PF00078">
    <property type="entry name" value="RVT_1"/>
    <property type="match status" value="1"/>
</dbReference>
<evidence type="ECO:0000256" key="1">
    <source>
        <dbReference type="SAM" id="MobiDB-lite"/>
    </source>
</evidence>
<organism evidence="3 4">
    <name type="scientific">Trichogramma brassicae</name>
    <dbReference type="NCBI Taxonomy" id="86971"/>
    <lineage>
        <taxon>Eukaryota</taxon>
        <taxon>Metazoa</taxon>
        <taxon>Ecdysozoa</taxon>
        <taxon>Arthropoda</taxon>
        <taxon>Hexapoda</taxon>
        <taxon>Insecta</taxon>
        <taxon>Pterygota</taxon>
        <taxon>Neoptera</taxon>
        <taxon>Endopterygota</taxon>
        <taxon>Hymenoptera</taxon>
        <taxon>Apocrita</taxon>
        <taxon>Proctotrupomorpha</taxon>
        <taxon>Chalcidoidea</taxon>
        <taxon>Trichogrammatidae</taxon>
        <taxon>Trichogramma</taxon>
    </lineage>
</organism>
<proteinExistence type="predicted"/>
<reference evidence="3 4" key="1">
    <citation type="submission" date="2020-02" db="EMBL/GenBank/DDBJ databases">
        <authorList>
            <person name="Ferguson B K."/>
        </authorList>
    </citation>
    <scope>NUCLEOTIDE SEQUENCE [LARGE SCALE GENOMIC DNA]</scope>
</reference>
<gene>
    <name evidence="3" type="ORF">TBRA_LOCUS15859</name>
</gene>
<dbReference type="AlphaFoldDB" id="A0A6H5J9L2"/>